<feature type="domain" description="Single" evidence="4">
    <location>
        <begin position="37"/>
        <end position="100"/>
    </location>
</feature>
<keyword evidence="3" id="KW-0732">Signal</keyword>
<organism evidence="5">
    <name type="scientific">Culex pipiens</name>
    <name type="common">House mosquito</name>
    <dbReference type="NCBI Taxonomy" id="7175"/>
    <lineage>
        <taxon>Eukaryota</taxon>
        <taxon>Metazoa</taxon>
        <taxon>Ecdysozoa</taxon>
        <taxon>Arthropoda</taxon>
        <taxon>Hexapoda</taxon>
        <taxon>Insecta</taxon>
        <taxon>Pterygota</taxon>
        <taxon>Neoptera</taxon>
        <taxon>Endopterygota</taxon>
        <taxon>Diptera</taxon>
        <taxon>Nematocera</taxon>
        <taxon>Culicoidea</taxon>
        <taxon>Culicidae</taxon>
        <taxon>Culicinae</taxon>
        <taxon>Culicini</taxon>
        <taxon>Culex</taxon>
        <taxon>Culex</taxon>
    </lineage>
</organism>
<name>A0A8D8GEK2_CULPI</name>
<sequence length="102" mass="11030">MKIFLMLAVVLFAVLHIVSGAARYVANARNPAYPGKCYDTVTKSTVNKGATIYKGCEKWSCSNDYGLEVVGCGLAVAQQGCQIKSDSSKRYPDCCPKEVCPK</sequence>
<dbReference type="SMART" id="SM01318">
    <property type="entry name" value="SVWC"/>
    <property type="match status" value="1"/>
</dbReference>
<dbReference type="InterPro" id="IPR053308">
    <property type="entry name" value="Vago-like"/>
</dbReference>
<dbReference type="GO" id="GO:0005576">
    <property type="term" value="C:extracellular region"/>
    <property type="evidence" value="ECO:0007669"/>
    <property type="project" value="UniProtKB-SubCell"/>
</dbReference>
<accession>A0A8D8GEK2</accession>
<dbReference type="PANTHER" id="PTHR39957">
    <property type="entry name" value="AT09846P1-RELATED"/>
    <property type="match status" value="1"/>
</dbReference>
<evidence type="ECO:0000256" key="2">
    <source>
        <dbReference type="ARBA" id="ARBA00022525"/>
    </source>
</evidence>
<evidence type="ECO:0000259" key="4">
    <source>
        <dbReference type="SMART" id="SM01318"/>
    </source>
</evidence>
<reference evidence="5" key="1">
    <citation type="submission" date="2021-05" db="EMBL/GenBank/DDBJ databases">
        <authorList>
            <person name="Alioto T."/>
            <person name="Alioto T."/>
            <person name="Gomez Garrido J."/>
        </authorList>
    </citation>
    <scope>NUCLEOTIDE SEQUENCE</scope>
</reference>
<evidence type="ECO:0000256" key="1">
    <source>
        <dbReference type="ARBA" id="ARBA00004613"/>
    </source>
</evidence>
<proteinExistence type="predicted"/>
<dbReference type="EMBL" id="HBUE01252849">
    <property type="protein sequence ID" value="CAG6555096.1"/>
    <property type="molecule type" value="Transcribed_RNA"/>
</dbReference>
<protein>
    <submittedName>
        <fullName evidence="5">(northern house mosquito) hypothetical protein</fullName>
    </submittedName>
</protein>
<dbReference type="AlphaFoldDB" id="A0A8D8GEK2"/>
<dbReference type="EMBL" id="HBUE01147922">
    <property type="protein sequence ID" value="CAG6503834.1"/>
    <property type="molecule type" value="Transcribed_RNA"/>
</dbReference>
<dbReference type="Pfam" id="PF15430">
    <property type="entry name" value="SVWC"/>
    <property type="match status" value="1"/>
</dbReference>
<evidence type="ECO:0000313" key="5">
    <source>
        <dbReference type="EMBL" id="CAG6503834.1"/>
    </source>
</evidence>
<dbReference type="InterPro" id="IPR029277">
    <property type="entry name" value="SVWC_dom"/>
</dbReference>
<dbReference type="PANTHER" id="PTHR39957:SF2">
    <property type="entry name" value="GEO11553P1"/>
    <property type="match status" value="1"/>
</dbReference>
<comment type="subcellular location">
    <subcellularLocation>
        <location evidence="1">Secreted</location>
    </subcellularLocation>
</comment>
<feature type="chain" id="PRO_5033669164" evidence="3">
    <location>
        <begin position="21"/>
        <end position="102"/>
    </location>
</feature>
<evidence type="ECO:0000256" key="3">
    <source>
        <dbReference type="SAM" id="SignalP"/>
    </source>
</evidence>
<feature type="signal peptide" evidence="3">
    <location>
        <begin position="1"/>
        <end position="20"/>
    </location>
</feature>
<keyword evidence="2" id="KW-0964">Secreted</keyword>